<comment type="caution">
    <text evidence="2">The sequence shown here is derived from an EMBL/GenBank/DDBJ whole genome shotgun (WGS) entry which is preliminary data.</text>
</comment>
<evidence type="ECO:0000313" key="3">
    <source>
        <dbReference type="Proteomes" id="UP000824120"/>
    </source>
</evidence>
<reference evidence="2 3" key="1">
    <citation type="submission" date="2020-09" db="EMBL/GenBank/DDBJ databases">
        <title>De no assembly of potato wild relative species, Solanum commersonii.</title>
        <authorList>
            <person name="Cho K."/>
        </authorList>
    </citation>
    <scope>NUCLEOTIDE SEQUENCE [LARGE SCALE GENOMIC DNA]</scope>
    <source>
        <strain evidence="2">LZ3.2</strain>
        <tissue evidence="2">Leaf</tissue>
    </source>
</reference>
<proteinExistence type="predicted"/>
<gene>
    <name evidence="2" type="ORF">H5410_037735</name>
</gene>
<name>A0A9J5Y9A6_SOLCO</name>
<evidence type="ECO:0000256" key="1">
    <source>
        <dbReference type="SAM" id="MobiDB-lite"/>
    </source>
</evidence>
<accession>A0A9J5Y9A6</accession>
<organism evidence="2 3">
    <name type="scientific">Solanum commersonii</name>
    <name type="common">Commerson's wild potato</name>
    <name type="synonym">Commerson's nightshade</name>
    <dbReference type="NCBI Taxonomy" id="4109"/>
    <lineage>
        <taxon>Eukaryota</taxon>
        <taxon>Viridiplantae</taxon>
        <taxon>Streptophyta</taxon>
        <taxon>Embryophyta</taxon>
        <taxon>Tracheophyta</taxon>
        <taxon>Spermatophyta</taxon>
        <taxon>Magnoliopsida</taxon>
        <taxon>eudicotyledons</taxon>
        <taxon>Gunneridae</taxon>
        <taxon>Pentapetalae</taxon>
        <taxon>asterids</taxon>
        <taxon>lamiids</taxon>
        <taxon>Solanales</taxon>
        <taxon>Solanaceae</taxon>
        <taxon>Solanoideae</taxon>
        <taxon>Solaneae</taxon>
        <taxon>Solanum</taxon>
    </lineage>
</organism>
<sequence length="136" mass="15845">MGRIFVPNPVRKNPPNSSPSRTLRPVPVKSIVFIGRIFDNLKDEYVLIFLWYLNYVNVVYLKLLLDLHDWNCSLIAMGKNSPFEFVMQKWSYKIYLPELFATAGTSKLTEGDQRFYSSTEELFLREARDIMNGGRS</sequence>
<dbReference type="AlphaFoldDB" id="A0A9J5Y9A6"/>
<feature type="region of interest" description="Disordered" evidence="1">
    <location>
        <begin position="1"/>
        <end position="21"/>
    </location>
</feature>
<dbReference type="Proteomes" id="UP000824120">
    <property type="component" value="Chromosome 7"/>
</dbReference>
<evidence type="ECO:0000313" key="2">
    <source>
        <dbReference type="EMBL" id="KAG5596503.1"/>
    </source>
</evidence>
<keyword evidence="3" id="KW-1185">Reference proteome</keyword>
<dbReference type="EMBL" id="JACXVP010000007">
    <property type="protein sequence ID" value="KAG5596503.1"/>
    <property type="molecule type" value="Genomic_DNA"/>
</dbReference>
<protein>
    <submittedName>
        <fullName evidence="2">Uncharacterized protein</fullName>
    </submittedName>
</protein>